<dbReference type="Proteomes" id="UP000235965">
    <property type="component" value="Unassembled WGS sequence"/>
</dbReference>
<dbReference type="AlphaFoldDB" id="A0A2J7RG36"/>
<dbReference type="EMBL" id="NEVH01004406">
    <property type="protein sequence ID" value="PNF39780.1"/>
    <property type="molecule type" value="Genomic_DNA"/>
</dbReference>
<sequence>MGDWPTTRPLPTKQKKFRHTSMPQVGFKPMIPTFGGGEQKPVYTLKTVWLLQLTSVHFSHSKYGL</sequence>
<accession>A0A2J7RG36</accession>
<comment type="caution">
    <text evidence="1">The sequence shown here is derived from an EMBL/GenBank/DDBJ whole genome shotgun (WGS) entry which is preliminary data.</text>
</comment>
<gene>
    <name evidence="1" type="ORF">B7P43_G03499</name>
</gene>
<dbReference type="InParanoid" id="A0A2J7RG36"/>
<name>A0A2J7RG36_9NEOP</name>
<evidence type="ECO:0000313" key="2">
    <source>
        <dbReference type="Proteomes" id="UP000235965"/>
    </source>
</evidence>
<organism evidence="1 2">
    <name type="scientific">Cryptotermes secundus</name>
    <dbReference type="NCBI Taxonomy" id="105785"/>
    <lineage>
        <taxon>Eukaryota</taxon>
        <taxon>Metazoa</taxon>
        <taxon>Ecdysozoa</taxon>
        <taxon>Arthropoda</taxon>
        <taxon>Hexapoda</taxon>
        <taxon>Insecta</taxon>
        <taxon>Pterygota</taxon>
        <taxon>Neoptera</taxon>
        <taxon>Polyneoptera</taxon>
        <taxon>Dictyoptera</taxon>
        <taxon>Blattodea</taxon>
        <taxon>Blattoidea</taxon>
        <taxon>Termitoidae</taxon>
        <taxon>Kalotermitidae</taxon>
        <taxon>Cryptotermitinae</taxon>
        <taxon>Cryptotermes</taxon>
    </lineage>
</organism>
<reference evidence="1 2" key="1">
    <citation type="submission" date="2017-12" db="EMBL/GenBank/DDBJ databases">
        <title>Hemimetabolous genomes reveal molecular basis of termite eusociality.</title>
        <authorList>
            <person name="Harrison M.C."/>
            <person name="Jongepier E."/>
            <person name="Robertson H.M."/>
            <person name="Arning N."/>
            <person name="Bitard-Feildel T."/>
            <person name="Chao H."/>
            <person name="Childers C.P."/>
            <person name="Dinh H."/>
            <person name="Doddapaneni H."/>
            <person name="Dugan S."/>
            <person name="Gowin J."/>
            <person name="Greiner C."/>
            <person name="Han Y."/>
            <person name="Hu H."/>
            <person name="Hughes D.S.T."/>
            <person name="Huylmans A.-K."/>
            <person name="Kemena C."/>
            <person name="Kremer L.P.M."/>
            <person name="Lee S.L."/>
            <person name="Lopez-Ezquerra A."/>
            <person name="Mallet L."/>
            <person name="Monroy-Kuhn J.M."/>
            <person name="Moser A."/>
            <person name="Murali S.C."/>
            <person name="Muzny D.M."/>
            <person name="Otani S."/>
            <person name="Piulachs M.-D."/>
            <person name="Poelchau M."/>
            <person name="Qu J."/>
            <person name="Schaub F."/>
            <person name="Wada-Katsumata A."/>
            <person name="Worley K.C."/>
            <person name="Xie Q."/>
            <person name="Ylla G."/>
            <person name="Poulsen M."/>
            <person name="Gibbs R.A."/>
            <person name="Schal C."/>
            <person name="Richards S."/>
            <person name="Belles X."/>
            <person name="Korb J."/>
            <person name="Bornberg-Bauer E."/>
        </authorList>
    </citation>
    <scope>NUCLEOTIDE SEQUENCE [LARGE SCALE GENOMIC DNA]</scope>
    <source>
        <tissue evidence="1">Whole body</tissue>
    </source>
</reference>
<protein>
    <submittedName>
        <fullName evidence="1">Uncharacterized protein</fullName>
    </submittedName>
</protein>
<evidence type="ECO:0000313" key="1">
    <source>
        <dbReference type="EMBL" id="PNF39780.1"/>
    </source>
</evidence>
<keyword evidence="2" id="KW-1185">Reference proteome</keyword>
<proteinExistence type="predicted"/>